<dbReference type="Pfam" id="PF08240">
    <property type="entry name" value="ADH_N"/>
    <property type="match status" value="1"/>
</dbReference>
<dbReference type="RefSeq" id="WP_217065615.1">
    <property type="nucleotide sequence ID" value="NZ_JAHQCS010000079.1"/>
</dbReference>
<proteinExistence type="predicted"/>
<dbReference type="InterPro" id="IPR050129">
    <property type="entry name" value="Zn_alcohol_dh"/>
</dbReference>
<reference evidence="4 5" key="1">
    <citation type="submission" date="2021-06" db="EMBL/GenBank/DDBJ databases">
        <title>Bacillus sp. RD4P76, an endophyte from a halophyte.</title>
        <authorList>
            <person name="Sun J.-Q."/>
        </authorList>
    </citation>
    <scope>NUCLEOTIDE SEQUENCE [LARGE SCALE GENOMIC DNA]</scope>
    <source>
        <strain evidence="4 5">CGMCC 1.15917</strain>
    </source>
</reference>
<feature type="domain" description="Alcohol dehydrogenase-like C-terminal" evidence="2">
    <location>
        <begin position="169"/>
        <end position="294"/>
    </location>
</feature>
<protein>
    <submittedName>
        <fullName evidence="4">Alcohol dehydrogenase catalytic domain-containing protein</fullName>
    </submittedName>
</protein>
<dbReference type="EMBL" id="JAHQCS010000079">
    <property type="protein sequence ID" value="MBU9711636.1"/>
    <property type="molecule type" value="Genomic_DNA"/>
</dbReference>
<evidence type="ECO:0000259" key="3">
    <source>
        <dbReference type="Pfam" id="PF08240"/>
    </source>
</evidence>
<comment type="caution">
    <text evidence="4">The sequence shown here is derived from an EMBL/GenBank/DDBJ whole genome shotgun (WGS) entry which is preliminary data.</text>
</comment>
<dbReference type="PANTHER" id="PTHR43401">
    <property type="entry name" value="L-THREONINE 3-DEHYDROGENASE"/>
    <property type="match status" value="1"/>
</dbReference>
<dbReference type="PANTHER" id="PTHR43401:SF2">
    <property type="entry name" value="L-THREONINE 3-DEHYDROGENASE"/>
    <property type="match status" value="1"/>
</dbReference>
<evidence type="ECO:0000256" key="1">
    <source>
        <dbReference type="ARBA" id="ARBA00023002"/>
    </source>
</evidence>
<dbReference type="Pfam" id="PF00107">
    <property type="entry name" value="ADH_zinc_N"/>
    <property type="match status" value="1"/>
</dbReference>
<evidence type="ECO:0000259" key="2">
    <source>
        <dbReference type="Pfam" id="PF00107"/>
    </source>
</evidence>
<name>A0ABS6JDB0_9BACI</name>
<accession>A0ABS6JDB0</accession>
<dbReference type="Proteomes" id="UP000784880">
    <property type="component" value="Unassembled WGS sequence"/>
</dbReference>
<dbReference type="InterPro" id="IPR013149">
    <property type="entry name" value="ADH-like_C"/>
</dbReference>
<keyword evidence="1" id="KW-0560">Oxidoreductase</keyword>
<organism evidence="4 5">
    <name type="scientific">Evansella tamaricis</name>
    <dbReference type="NCBI Taxonomy" id="2069301"/>
    <lineage>
        <taxon>Bacteria</taxon>
        <taxon>Bacillati</taxon>
        <taxon>Bacillota</taxon>
        <taxon>Bacilli</taxon>
        <taxon>Bacillales</taxon>
        <taxon>Bacillaceae</taxon>
        <taxon>Evansella</taxon>
    </lineage>
</organism>
<sequence length="333" mass="36153">MKSIIYEGPNLISIQEKDIPEVKEGWVLIKTSHVGICGTDLNIYAGAHPRAKAPLIMGHEFSGTIVKGHPTFSEGTPVTVNPLLTCGKCKPCLTGQSHVCETLHLVGIDCNGGMAEYVIAPIERIAPLPADTSLKLGALMEPVAVAVHAARQGEYIPGDHVVVYGAGTIGLCVAMTLKSYGATNIMVVEPNELRLKKAKELGFHCINPMIQDVHETVREMTNGTGSDFVFDCAGHPSVIQQATKVVKVRGRVVVLAAYKKPAEVNLLEGMFKELSMSFTRVYTNRDFEIAGELLNSAPEFERLITHVLPVEEAQKGFDLLTTPTDAIKVMYKF</sequence>
<evidence type="ECO:0000313" key="5">
    <source>
        <dbReference type="Proteomes" id="UP000784880"/>
    </source>
</evidence>
<gene>
    <name evidence="4" type="ORF">KS419_07805</name>
</gene>
<evidence type="ECO:0000313" key="4">
    <source>
        <dbReference type="EMBL" id="MBU9711636.1"/>
    </source>
</evidence>
<keyword evidence="5" id="KW-1185">Reference proteome</keyword>
<feature type="domain" description="Alcohol dehydrogenase-like N-terminal" evidence="3">
    <location>
        <begin position="24"/>
        <end position="129"/>
    </location>
</feature>
<dbReference type="InterPro" id="IPR013154">
    <property type="entry name" value="ADH-like_N"/>
</dbReference>